<evidence type="ECO:0000256" key="1">
    <source>
        <dbReference type="ARBA" id="ARBA00004651"/>
    </source>
</evidence>
<keyword evidence="3" id="KW-0716">Sensory transduction</keyword>
<keyword evidence="8 12" id="KW-0675">Receptor</keyword>
<accession>A0A6J2U7Z2</accession>
<keyword evidence="5" id="KW-0552">Olfaction</keyword>
<dbReference type="AlphaFoldDB" id="A0A6J2U7Z2"/>
<protein>
    <submittedName>
        <fullName evidence="12">Odorant receptor 23a</fullName>
    </submittedName>
</protein>
<feature type="transmembrane region" description="Helical" evidence="10">
    <location>
        <begin position="241"/>
        <end position="262"/>
    </location>
</feature>
<dbReference type="GO" id="GO:0004984">
    <property type="term" value="F:olfactory receptor activity"/>
    <property type="evidence" value="ECO:0007669"/>
    <property type="project" value="InterPro"/>
</dbReference>
<evidence type="ECO:0000256" key="4">
    <source>
        <dbReference type="ARBA" id="ARBA00022692"/>
    </source>
</evidence>
<dbReference type="RefSeq" id="XP_030383282.1">
    <property type="nucleotide sequence ID" value="XM_030527422.1"/>
</dbReference>
<evidence type="ECO:0000256" key="8">
    <source>
        <dbReference type="ARBA" id="ARBA00023170"/>
    </source>
</evidence>
<gene>
    <name evidence="12" type="primary">LOC115630766</name>
</gene>
<evidence type="ECO:0000313" key="12">
    <source>
        <dbReference type="RefSeq" id="XP_030383282.1"/>
    </source>
</evidence>
<organism evidence="11 12">
    <name type="scientific">Drosophila lebanonensis</name>
    <name type="common">Fruit fly</name>
    <name type="synonym">Scaptodrosophila lebanonensis</name>
    <dbReference type="NCBI Taxonomy" id="7225"/>
    <lineage>
        <taxon>Eukaryota</taxon>
        <taxon>Metazoa</taxon>
        <taxon>Ecdysozoa</taxon>
        <taxon>Arthropoda</taxon>
        <taxon>Hexapoda</taxon>
        <taxon>Insecta</taxon>
        <taxon>Pterygota</taxon>
        <taxon>Neoptera</taxon>
        <taxon>Endopterygota</taxon>
        <taxon>Diptera</taxon>
        <taxon>Brachycera</taxon>
        <taxon>Muscomorpha</taxon>
        <taxon>Ephydroidea</taxon>
        <taxon>Drosophilidae</taxon>
        <taxon>Scaptodrosophila</taxon>
    </lineage>
</organism>
<dbReference type="InterPro" id="IPR004117">
    <property type="entry name" value="7tm6_olfct_rcpt"/>
</dbReference>
<evidence type="ECO:0000256" key="3">
    <source>
        <dbReference type="ARBA" id="ARBA00022606"/>
    </source>
</evidence>
<evidence type="ECO:0000256" key="9">
    <source>
        <dbReference type="ARBA" id="ARBA00023224"/>
    </source>
</evidence>
<evidence type="ECO:0000256" key="2">
    <source>
        <dbReference type="ARBA" id="ARBA00022475"/>
    </source>
</evidence>
<sequence length="335" mass="38391">MLFTVGFPTVLGMVMFSFDTPLENATNFYISVTSLATSLKFGLYAYQLHKLFEIESIFRELDSRIVEEQKPFAEMMHKRMRLVTNIFKGIYSSILINSELSFLFRGERTLPFPAWFPLDWSESLINYSLALLYQLGAIFVQIGQNFVDDLFPPLVLCLIAGHCELLIIRVSSIGYTKADHADNDAELVRCIEDQEKLYKLLLLSMDIISLPMLVQFIVTGVDMAAVMFALVFFVEDLSGRLYHISLLFALLCQTFPICFFGTNLEHCFKRLHYASFCSNWVYQSRVYRKNVILFAERTKRHPRLLAGGMVPIELSTFVASCKAAYSFFTLIGDFS</sequence>
<feature type="transmembrane region" description="Helical" evidence="10">
    <location>
        <begin position="207"/>
        <end position="234"/>
    </location>
</feature>
<evidence type="ECO:0000256" key="6">
    <source>
        <dbReference type="ARBA" id="ARBA00022989"/>
    </source>
</evidence>
<keyword evidence="9" id="KW-0807">Transducer</keyword>
<dbReference type="PANTHER" id="PTHR21137:SF35">
    <property type="entry name" value="ODORANT RECEPTOR 19A-RELATED"/>
    <property type="match status" value="1"/>
</dbReference>
<dbReference type="Proteomes" id="UP000504634">
    <property type="component" value="Unplaced"/>
</dbReference>
<keyword evidence="7 10" id="KW-0472">Membrane</keyword>
<evidence type="ECO:0000313" key="11">
    <source>
        <dbReference type="Proteomes" id="UP000504634"/>
    </source>
</evidence>
<dbReference type="OrthoDB" id="7548151at2759"/>
<keyword evidence="6 10" id="KW-1133">Transmembrane helix</keyword>
<proteinExistence type="predicted"/>
<keyword evidence="2" id="KW-1003">Cell membrane</keyword>
<evidence type="ECO:0000256" key="7">
    <source>
        <dbReference type="ARBA" id="ARBA00023136"/>
    </source>
</evidence>
<dbReference type="Pfam" id="PF02949">
    <property type="entry name" value="7tm_6"/>
    <property type="match status" value="1"/>
</dbReference>
<dbReference type="CTD" id="33450"/>
<dbReference type="GO" id="GO:0005886">
    <property type="term" value="C:plasma membrane"/>
    <property type="evidence" value="ECO:0007669"/>
    <property type="project" value="UniProtKB-SubCell"/>
</dbReference>
<reference evidence="12" key="1">
    <citation type="submission" date="2025-08" db="UniProtKB">
        <authorList>
            <consortium name="RefSeq"/>
        </authorList>
    </citation>
    <scope>IDENTIFICATION</scope>
    <source>
        <strain evidence="12">11010-0011.00</strain>
        <tissue evidence="12">Whole body</tissue>
    </source>
</reference>
<dbReference type="GO" id="GO:0005549">
    <property type="term" value="F:odorant binding"/>
    <property type="evidence" value="ECO:0007669"/>
    <property type="project" value="InterPro"/>
</dbReference>
<dbReference type="PANTHER" id="PTHR21137">
    <property type="entry name" value="ODORANT RECEPTOR"/>
    <property type="match status" value="1"/>
</dbReference>
<dbReference type="GO" id="GO:0007165">
    <property type="term" value="P:signal transduction"/>
    <property type="evidence" value="ECO:0007669"/>
    <property type="project" value="UniProtKB-KW"/>
</dbReference>
<keyword evidence="11" id="KW-1185">Reference proteome</keyword>
<comment type="subcellular location">
    <subcellularLocation>
        <location evidence="1">Cell membrane</location>
        <topology evidence="1">Multi-pass membrane protein</topology>
    </subcellularLocation>
</comment>
<name>A0A6J2U7Z2_DROLE</name>
<dbReference type="GeneID" id="115630766"/>
<evidence type="ECO:0000256" key="5">
    <source>
        <dbReference type="ARBA" id="ARBA00022725"/>
    </source>
</evidence>
<keyword evidence="4 10" id="KW-0812">Transmembrane</keyword>
<evidence type="ECO:0000256" key="10">
    <source>
        <dbReference type="SAM" id="Phobius"/>
    </source>
</evidence>